<gene>
    <name evidence="11" type="ORF">SAMN02583745_01078</name>
</gene>
<dbReference type="PANTHER" id="PTHR39583">
    <property type="entry name" value="TYPE II SECRETION SYSTEM PROTEIN J-RELATED"/>
    <property type="match status" value="1"/>
</dbReference>
<evidence type="ECO:0000256" key="8">
    <source>
        <dbReference type="ARBA" id="ARBA00022989"/>
    </source>
</evidence>
<name>A0A1I0AV01_9GAMM</name>
<dbReference type="Pfam" id="PF11612">
    <property type="entry name" value="T2SSJ"/>
    <property type="match status" value="1"/>
</dbReference>
<comment type="similarity">
    <text evidence="2">Belongs to the GSP J family.</text>
</comment>
<proteinExistence type="inferred from homology"/>
<evidence type="ECO:0000256" key="4">
    <source>
        <dbReference type="ARBA" id="ARBA00022475"/>
    </source>
</evidence>
<evidence type="ECO:0000313" key="11">
    <source>
        <dbReference type="EMBL" id="SES98273.1"/>
    </source>
</evidence>
<evidence type="ECO:0000256" key="5">
    <source>
        <dbReference type="ARBA" id="ARBA00022481"/>
    </source>
</evidence>
<evidence type="ECO:0000313" key="12">
    <source>
        <dbReference type="Proteomes" id="UP000242642"/>
    </source>
</evidence>
<keyword evidence="12" id="KW-1185">Reference proteome</keyword>
<sequence length="210" mass="24493">MLSNQAKCQRENGFTLLEMMIAIAIFAVLSLSAFTVMRQMLLSDERLDEKTVRLTAINQALLQMEQDFTSIVPKMARVGYDREREGMLVSIKSRTEANDEIYFTRNSWFNPGLILQRSELVRVGYLLEDGNLVREYYTFVDRVPNAEAKRRIVLTDVNALKFRYLYRNQWISDWQDKERLPDAIEMTLTSEQDGVLTRQFKLNSAVSEQD</sequence>
<keyword evidence="5" id="KW-0488">Methylation</keyword>
<dbReference type="NCBIfam" id="TIGR01711">
    <property type="entry name" value="gspJ"/>
    <property type="match status" value="1"/>
</dbReference>
<dbReference type="PANTHER" id="PTHR39583:SF2">
    <property type="entry name" value="TYPE II SECRETION SYSTEM PROTEIN J"/>
    <property type="match status" value="1"/>
</dbReference>
<dbReference type="InterPro" id="IPR045584">
    <property type="entry name" value="Pilin-like"/>
</dbReference>
<comment type="subcellular location">
    <subcellularLocation>
        <location evidence="1">Cell inner membrane</location>
        <topology evidence="1">Single-pass membrane protein</topology>
    </subcellularLocation>
</comment>
<dbReference type="Pfam" id="PF07963">
    <property type="entry name" value="N_methyl"/>
    <property type="match status" value="1"/>
</dbReference>
<keyword evidence="6" id="KW-0997">Cell inner membrane</keyword>
<dbReference type="InterPro" id="IPR051621">
    <property type="entry name" value="T2SS_protein_J"/>
</dbReference>
<dbReference type="AlphaFoldDB" id="A0A1I0AV01"/>
<keyword evidence="8 10" id="KW-1133">Transmembrane helix</keyword>
<evidence type="ECO:0000256" key="3">
    <source>
        <dbReference type="ARBA" id="ARBA00021539"/>
    </source>
</evidence>
<keyword evidence="7 10" id="KW-0812">Transmembrane</keyword>
<dbReference type="EMBL" id="FOHV01000006">
    <property type="protein sequence ID" value="SES98273.1"/>
    <property type="molecule type" value="Genomic_DNA"/>
</dbReference>
<evidence type="ECO:0000256" key="2">
    <source>
        <dbReference type="ARBA" id="ARBA00011084"/>
    </source>
</evidence>
<dbReference type="RefSeq" id="WP_093318400.1">
    <property type="nucleotide sequence ID" value="NZ_FOHV01000006.1"/>
</dbReference>
<evidence type="ECO:0000256" key="1">
    <source>
        <dbReference type="ARBA" id="ARBA00004377"/>
    </source>
</evidence>
<keyword evidence="9 10" id="KW-0472">Membrane</keyword>
<dbReference type="Gene3D" id="2.10.70.20">
    <property type="entry name" value="gspk-gspi-gspj complex like domains"/>
    <property type="match status" value="1"/>
</dbReference>
<dbReference type="OrthoDB" id="9794345at2"/>
<dbReference type="GO" id="GO:0005886">
    <property type="term" value="C:plasma membrane"/>
    <property type="evidence" value="ECO:0007669"/>
    <property type="project" value="UniProtKB-SubCell"/>
</dbReference>
<protein>
    <recommendedName>
        <fullName evidence="3">Type II secretion system protein J</fullName>
    </recommendedName>
</protein>
<dbReference type="InterPro" id="IPR010055">
    <property type="entry name" value="T2SS_protein-GspJ"/>
</dbReference>
<dbReference type="GO" id="GO:0015628">
    <property type="term" value="P:protein secretion by the type II secretion system"/>
    <property type="evidence" value="ECO:0007669"/>
    <property type="project" value="InterPro"/>
</dbReference>
<evidence type="ECO:0000256" key="10">
    <source>
        <dbReference type="SAM" id="Phobius"/>
    </source>
</evidence>
<evidence type="ECO:0000256" key="7">
    <source>
        <dbReference type="ARBA" id="ARBA00022692"/>
    </source>
</evidence>
<dbReference type="STRING" id="1123402.SAMN02583745_01078"/>
<feature type="transmembrane region" description="Helical" evidence="10">
    <location>
        <begin position="20"/>
        <end position="37"/>
    </location>
</feature>
<dbReference type="InterPro" id="IPR012902">
    <property type="entry name" value="N_methyl_site"/>
</dbReference>
<organism evidence="11 12">
    <name type="scientific">Thorsellia anophelis DSM 18579</name>
    <dbReference type="NCBI Taxonomy" id="1123402"/>
    <lineage>
        <taxon>Bacteria</taxon>
        <taxon>Pseudomonadati</taxon>
        <taxon>Pseudomonadota</taxon>
        <taxon>Gammaproteobacteria</taxon>
        <taxon>Enterobacterales</taxon>
        <taxon>Thorselliaceae</taxon>
        <taxon>Thorsellia</taxon>
    </lineage>
</organism>
<dbReference type="Proteomes" id="UP000242642">
    <property type="component" value="Unassembled WGS sequence"/>
</dbReference>
<evidence type="ECO:0000256" key="9">
    <source>
        <dbReference type="ARBA" id="ARBA00023136"/>
    </source>
</evidence>
<dbReference type="Gene3D" id="3.10.610.10">
    <property type="entry name" value="GSPII I/J protein-like"/>
    <property type="match status" value="1"/>
</dbReference>
<accession>A0A1I0AV01</accession>
<dbReference type="SUPFAM" id="SSF54523">
    <property type="entry name" value="Pili subunits"/>
    <property type="match status" value="1"/>
</dbReference>
<dbReference type="NCBIfam" id="TIGR02532">
    <property type="entry name" value="IV_pilin_GFxxxE"/>
    <property type="match status" value="1"/>
</dbReference>
<keyword evidence="4" id="KW-1003">Cell membrane</keyword>
<evidence type="ECO:0000256" key="6">
    <source>
        <dbReference type="ARBA" id="ARBA00022519"/>
    </source>
</evidence>
<reference evidence="12" key="1">
    <citation type="submission" date="2016-10" db="EMBL/GenBank/DDBJ databases">
        <authorList>
            <person name="Varghese N."/>
            <person name="Submissions S."/>
        </authorList>
    </citation>
    <scope>NUCLEOTIDE SEQUENCE [LARGE SCALE GENOMIC DNA]</scope>
    <source>
        <strain evidence="12">DSM 18579</strain>
    </source>
</reference>
<dbReference type="GO" id="GO:0015627">
    <property type="term" value="C:type II protein secretion system complex"/>
    <property type="evidence" value="ECO:0007669"/>
    <property type="project" value="InterPro"/>
</dbReference>